<dbReference type="Pfam" id="PF04773">
    <property type="entry name" value="FecR"/>
    <property type="match status" value="1"/>
</dbReference>
<dbReference type="PANTHER" id="PTHR30273">
    <property type="entry name" value="PERIPLASMIC SIGNAL SENSOR AND SIGMA FACTOR ACTIVATOR FECR-RELATED"/>
    <property type="match status" value="1"/>
</dbReference>
<dbReference type="InParanoid" id="B4D685"/>
<gene>
    <name evidence="2" type="ORF">CfE428DRAFT_4424</name>
</gene>
<sequence>MTRDELDLLHGYLDGTLAEDDFRQLQKLLRGNFEARRMLRDLSTVNAKLQELAAINPVTLKLLSPPHPGGVRRSHWLEWGAPRRWAAAALVLLAGIGIWFATRPTERSTAVEVEIVQPGNAGLASPNVALQEHTKVKVHSLDVRSGEVHLRLPSDVNLVMSGPAELRFVNAMHARVLHGKVTVDVGEHGKGFVLDTPVTRIVDLGTRFGVEAKPDGLTDVMVLKGRVELFNPRKPQHAAALEEGEAVRVDAAQSLARIVNITGSLKPGEWSTHLPPADCNIVSVSDDFGASEGYHFYRTVPHGLRPGAMVYTNRRYIWAAAGGQEFPASLLNADVVQTFFGDLKLPSYAIEIVVARPVELFVLMPRRGIPQPWLTENFTRTGEELFLDELNPASPPHVSFEVWKRTVPQAGKITLGPANRTADGRPCGMYGLAAKAL</sequence>
<dbReference type="Proteomes" id="UP000005824">
    <property type="component" value="Unassembled WGS sequence"/>
</dbReference>
<comment type="caution">
    <text evidence="2">The sequence shown here is derived from an EMBL/GenBank/DDBJ whole genome shotgun (WGS) entry which is preliminary data.</text>
</comment>
<keyword evidence="3" id="KW-1185">Reference proteome</keyword>
<dbReference type="STRING" id="497964.CfE428DRAFT_4424"/>
<dbReference type="eggNOG" id="COG3712">
    <property type="taxonomic scope" value="Bacteria"/>
</dbReference>
<feature type="domain" description="FecR protein" evidence="1">
    <location>
        <begin position="173"/>
        <end position="228"/>
    </location>
</feature>
<accession>B4D685</accession>
<protein>
    <submittedName>
        <fullName evidence="2">Anti-FecI sigma factor, FecR</fullName>
    </submittedName>
</protein>
<organism evidence="2 3">
    <name type="scientific">Chthoniobacter flavus Ellin428</name>
    <dbReference type="NCBI Taxonomy" id="497964"/>
    <lineage>
        <taxon>Bacteria</taxon>
        <taxon>Pseudomonadati</taxon>
        <taxon>Verrucomicrobiota</taxon>
        <taxon>Spartobacteria</taxon>
        <taxon>Chthoniobacterales</taxon>
        <taxon>Chthoniobacteraceae</taxon>
        <taxon>Chthoniobacter</taxon>
    </lineage>
</organism>
<dbReference type="InterPro" id="IPR006860">
    <property type="entry name" value="FecR"/>
</dbReference>
<dbReference type="Gene3D" id="2.60.120.1440">
    <property type="match status" value="1"/>
</dbReference>
<dbReference type="EMBL" id="ABVL01000015">
    <property type="protein sequence ID" value="EDY17994.1"/>
    <property type="molecule type" value="Genomic_DNA"/>
</dbReference>
<dbReference type="InterPro" id="IPR012373">
    <property type="entry name" value="Ferrdict_sens_TM"/>
</dbReference>
<dbReference type="AlphaFoldDB" id="B4D685"/>
<evidence type="ECO:0000259" key="1">
    <source>
        <dbReference type="Pfam" id="PF04773"/>
    </source>
</evidence>
<name>B4D685_9BACT</name>
<evidence type="ECO:0000313" key="2">
    <source>
        <dbReference type="EMBL" id="EDY17994.1"/>
    </source>
</evidence>
<dbReference type="PANTHER" id="PTHR30273:SF2">
    <property type="entry name" value="PROTEIN FECR"/>
    <property type="match status" value="1"/>
</dbReference>
<evidence type="ECO:0000313" key="3">
    <source>
        <dbReference type="Proteomes" id="UP000005824"/>
    </source>
</evidence>
<proteinExistence type="predicted"/>
<dbReference type="RefSeq" id="WP_006981747.1">
    <property type="nucleotide sequence ID" value="NZ_ABVL01000015.1"/>
</dbReference>
<reference evidence="2 3" key="1">
    <citation type="journal article" date="2011" name="J. Bacteriol.">
        <title>Genome sequence of Chthoniobacter flavus Ellin428, an aerobic heterotrophic soil bacterium.</title>
        <authorList>
            <person name="Kant R."/>
            <person name="van Passel M.W."/>
            <person name="Palva A."/>
            <person name="Lucas S."/>
            <person name="Lapidus A."/>
            <person name="Glavina Del Rio T."/>
            <person name="Dalin E."/>
            <person name="Tice H."/>
            <person name="Bruce D."/>
            <person name="Goodwin L."/>
            <person name="Pitluck S."/>
            <person name="Larimer F.W."/>
            <person name="Land M.L."/>
            <person name="Hauser L."/>
            <person name="Sangwan P."/>
            <person name="de Vos W.M."/>
            <person name="Janssen P.H."/>
            <person name="Smidt H."/>
        </authorList>
    </citation>
    <scope>NUCLEOTIDE SEQUENCE [LARGE SCALE GENOMIC DNA]</scope>
    <source>
        <strain evidence="2 3">Ellin428</strain>
    </source>
</reference>
<dbReference type="GO" id="GO:0016989">
    <property type="term" value="F:sigma factor antagonist activity"/>
    <property type="evidence" value="ECO:0007669"/>
    <property type="project" value="TreeGrafter"/>
</dbReference>